<protein>
    <submittedName>
        <fullName evidence="1">Uncharacterized protein</fullName>
    </submittedName>
</protein>
<proteinExistence type="predicted"/>
<evidence type="ECO:0000313" key="1">
    <source>
        <dbReference type="EMBL" id="WYK18030.1"/>
    </source>
</evidence>
<accession>A0ABZ2TG03</accession>
<reference evidence="1 2" key="1">
    <citation type="submission" date="2024-02" db="EMBL/GenBank/DDBJ databases">
        <title>Roseovarius strain W115 nov., isolated from a marine algae.</title>
        <authorList>
            <person name="Lee M.W."/>
            <person name="Lee J.K."/>
            <person name="Kim J.M."/>
            <person name="Choi D.G."/>
            <person name="Baek J.H."/>
            <person name="Bayburt H."/>
            <person name="Jung J.J."/>
            <person name="Han D.M."/>
            <person name="Jeon C.O."/>
        </authorList>
    </citation>
    <scope>NUCLEOTIDE SEQUENCE [LARGE SCALE GENOMIC DNA]</scope>
    <source>
        <strain evidence="1 2">W115</strain>
    </source>
</reference>
<gene>
    <name evidence="1" type="ORF">RZS32_016845</name>
</gene>
<evidence type="ECO:0000313" key="2">
    <source>
        <dbReference type="Proteomes" id="UP001281305"/>
    </source>
</evidence>
<dbReference type="Proteomes" id="UP001281305">
    <property type="component" value="Chromosome"/>
</dbReference>
<organism evidence="1 2">
    <name type="scientific">Roseovarius rhodophyticola</name>
    <dbReference type="NCBI Taxonomy" id="3080827"/>
    <lineage>
        <taxon>Bacteria</taxon>
        <taxon>Pseudomonadati</taxon>
        <taxon>Pseudomonadota</taxon>
        <taxon>Alphaproteobacteria</taxon>
        <taxon>Rhodobacterales</taxon>
        <taxon>Roseobacteraceae</taxon>
        <taxon>Roseovarius</taxon>
    </lineage>
</organism>
<name>A0ABZ2TG03_9RHOB</name>
<dbReference type="RefSeq" id="WP_317054718.1">
    <property type="nucleotide sequence ID" value="NZ_CP146606.1"/>
</dbReference>
<keyword evidence="2" id="KW-1185">Reference proteome</keyword>
<sequence length="93" mass="10279">MTWTVDPPIQMGQASFAAISEIEVLAHQIGRTVLGSARKNPKLVLMCVRGRVSATDFAGNNFDALEVERRYPGAIVQMKALLDKRHTDRTDPV</sequence>
<dbReference type="EMBL" id="CP146606">
    <property type="protein sequence ID" value="WYK18030.1"/>
    <property type="molecule type" value="Genomic_DNA"/>
</dbReference>